<sequence>MLFIDRYLSIQRRLQGTTAEPKLVAISHFQLLNGARAVVTAFGIKKDQTLACALPLFRLPIFALVCLSPFLTDSRSVFPEPQPLPRSLFASVNKYKCSTLLTNGAALRLLLKISETQRVKLDSIEQILLLGDRVSKDALKSIQKQADNVKIIAVGYMLTETGSIPIMGDATTDFTRMVGRAIAGYETHLNPLSGDGEVKPGQLGLLQIRVYYGSTFMGYAPDTSGKDKWVDTGDVARMDEEGSIEIVANKEDLIYDNNNGLVEHWNIERLLNQNDLIKGVQVVSIGRGQPVTAVCVLRNSQTNISHVRSELVAMCKKHMFPVPDRFAFVHDFPRIHTKIQKYRIREMLREGRISVF</sequence>
<protein>
    <recommendedName>
        <fullName evidence="1">AMP-dependent synthetase/ligase domain-containing protein</fullName>
    </recommendedName>
</protein>
<feature type="domain" description="AMP-dependent synthetase/ligase" evidence="1">
    <location>
        <begin position="16"/>
        <end position="219"/>
    </location>
</feature>
<proteinExistence type="predicted"/>
<evidence type="ECO:0000313" key="3">
    <source>
        <dbReference type="Proteomes" id="UP000252519"/>
    </source>
</evidence>
<dbReference type="PANTHER" id="PTHR43201">
    <property type="entry name" value="ACYL-COA SYNTHETASE"/>
    <property type="match status" value="1"/>
</dbReference>
<evidence type="ECO:0000313" key="2">
    <source>
        <dbReference type="EMBL" id="RCN27249.1"/>
    </source>
</evidence>
<dbReference type="GO" id="GO:0031956">
    <property type="term" value="F:medium-chain fatty acid-CoA ligase activity"/>
    <property type="evidence" value="ECO:0007669"/>
    <property type="project" value="TreeGrafter"/>
</dbReference>
<dbReference type="Proteomes" id="UP000252519">
    <property type="component" value="Unassembled WGS sequence"/>
</dbReference>
<accession>A0A368F870</accession>
<dbReference type="InterPro" id="IPR000873">
    <property type="entry name" value="AMP-dep_synth/lig_dom"/>
</dbReference>
<dbReference type="OrthoDB" id="10253115at2759"/>
<dbReference type="STRING" id="29170.A0A368F870"/>
<dbReference type="EMBL" id="JOJR01004561">
    <property type="protein sequence ID" value="RCN27249.1"/>
    <property type="molecule type" value="Genomic_DNA"/>
</dbReference>
<dbReference type="Gene3D" id="3.40.50.12780">
    <property type="entry name" value="N-terminal domain of ligase-like"/>
    <property type="match status" value="1"/>
</dbReference>
<reference evidence="2 3" key="1">
    <citation type="submission" date="2014-10" db="EMBL/GenBank/DDBJ databases">
        <title>Draft genome of the hookworm Ancylostoma caninum.</title>
        <authorList>
            <person name="Mitreva M."/>
        </authorList>
    </citation>
    <scope>NUCLEOTIDE SEQUENCE [LARGE SCALE GENOMIC DNA]</scope>
    <source>
        <strain evidence="2 3">Baltimore</strain>
    </source>
</reference>
<dbReference type="PANTHER" id="PTHR43201:SF12">
    <property type="entry name" value="AMP-DEPENDENT SYNTHETASE_LIGASE DOMAIN-CONTAINING PROTEIN"/>
    <property type="match status" value="1"/>
</dbReference>
<evidence type="ECO:0000259" key="1">
    <source>
        <dbReference type="Pfam" id="PF00501"/>
    </source>
</evidence>
<dbReference type="AlphaFoldDB" id="A0A368F870"/>
<comment type="caution">
    <text evidence="2">The sequence shown here is derived from an EMBL/GenBank/DDBJ whole genome shotgun (WGS) entry which is preliminary data.</text>
</comment>
<dbReference type="InterPro" id="IPR045851">
    <property type="entry name" value="AMP-bd_C_sf"/>
</dbReference>
<name>A0A368F870_ANCCA</name>
<dbReference type="Gene3D" id="3.30.300.30">
    <property type="match status" value="1"/>
</dbReference>
<dbReference type="InterPro" id="IPR042099">
    <property type="entry name" value="ANL_N_sf"/>
</dbReference>
<dbReference type="SUPFAM" id="SSF56801">
    <property type="entry name" value="Acetyl-CoA synthetase-like"/>
    <property type="match status" value="1"/>
</dbReference>
<dbReference type="GO" id="GO:0006631">
    <property type="term" value="P:fatty acid metabolic process"/>
    <property type="evidence" value="ECO:0007669"/>
    <property type="project" value="TreeGrafter"/>
</dbReference>
<organism evidence="2 3">
    <name type="scientific">Ancylostoma caninum</name>
    <name type="common">Dog hookworm</name>
    <dbReference type="NCBI Taxonomy" id="29170"/>
    <lineage>
        <taxon>Eukaryota</taxon>
        <taxon>Metazoa</taxon>
        <taxon>Ecdysozoa</taxon>
        <taxon>Nematoda</taxon>
        <taxon>Chromadorea</taxon>
        <taxon>Rhabditida</taxon>
        <taxon>Rhabditina</taxon>
        <taxon>Rhabditomorpha</taxon>
        <taxon>Strongyloidea</taxon>
        <taxon>Ancylostomatidae</taxon>
        <taxon>Ancylostomatinae</taxon>
        <taxon>Ancylostoma</taxon>
    </lineage>
</organism>
<gene>
    <name evidence="2" type="ORF">ANCCAN_27018</name>
</gene>
<keyword evidence="3" id="KW-1185">Reference proteome</keyword>
<dbReference type="Pfam" id="PF00501">
    <property type="entry name" value="AMP-binding"/>
    <property type="match status" value="1"/>
</dbReference>